<reference evidence="3" key="1">
    <citation type="submission" date="2017-02" db="UniProtKB">
        <authorList>
            <consortium name="WormBaseParasite"/>
        </authorList>
    </citation>
    <scope>IDENTIFICATION</scope>
</reference>
<protein>
    <submittedName>
        <fullName evidence="1 3">Uncharacterized protein</fullName>
    </submittedName>
</protein>
<dbReference type="Proteomes" id="UP000271162">
    <property type="component" value="Unassembled WGS sequence"/>
</dbReference>
<accession>A0A0N4XZJ8</accession>
<sequence length="105" mass="11896">MDGVYSELENNVYMYDRSNTHSAGAEQIALADDVAGQILYPERIPEEPLHRPPRLVPLITVFATEFQAAWKSSGFLGRIQQPLPWWSLIGRFSYVSGIVSIWENS</sequence>
<dbReference type="WBParaSite" id="NBR_0000861401-mRNA-1">
    <property type="protein sequence ID" value="NBR_0000861401-mRNA-1"/>
    <property type="gene ID" value="NBR_0000861401"/>
</dbReference>
<proteinExistence type="predicted"/>
<keyword evidence="2" id="KW-1185">Reference proteome</keyword>
<gene>
    <name evidence="1" type="ORF">NBR_LOCUS8615</name>
</gene>
<reference evidence="1 2" key="2">
    <citation type="submission" date="2018-11" db="EMBL/GenBank/DDBJ databases">
        <authorList>
            <consortium name="Pathogen Informatics"/>
        </authorList>
    </citation>
    <scope>NUCLEOTIDE SEQUENCE [LARGE SCALE GENOMIC DNA]</scope>
</reference>
<evidence type="ECO:0000313" key="1">
    <source>
        <dbReference type="EMBL" id="VDL72204.1"/>
    </source>
</evidence>
<name>A0A0N4XZJ8_NIPBR</name>
<dbReference type="AlphaFoldDB" id="A0A0N4XZJ8"/>
<evidence type="ECO:0000313" key="2">
    <source>
        <dbReference type="Proteomes" id="UP000271162"/>
    </source>
</evidence>
<evidence type="ECO:0000313" key="3">
    <source>
        <dbReference type="WBParaSite" id="NBR_0000861401-mRNA-1"/>
    </source>
</evidence>
<organism evidence="3">
    <name type="scientific">Nippostrongylus brasiliensis</name>
    <name type="common">Rat hookworm</name>
    <dbReference type="NCBI Taxonomy" id="27835"/>
    <lineage>
        <taxon>Eukaryota</taxon>
        <taxon>Metazoa</taxon>
        <taxon>Ecdysozoa</taxon>
        <taxon>Nematoda</taxon>
        <taxon>Chromadorea</taxon>
        <taxon>Rhabditida</taxon>
        <taxon>Rhabditina</taxon>
        <taxon>Rhabditomorpha</taxon>
        <taxon>Strongyloidea</taxon>
        <taxon>Heligmosomidae</taxon>
        <taxon>Nippostrongylus</taxon>
    </lineage>
</organism>
<dbReference type="EMBL" id="UYSL01020028">
    <property type="protein sequence ID" value="VDL72204.1"/>
    <property type="molecule type" value="Genomic_DNA"/>
</dbReference>